<dbReference type="PANTHER" id="PTHR28152">
    <property type="entry name" value="HYDROXYACYL-THIOESTER DEHYDRATASE TYPE 2, MITOCHONDRIAL"/>
    <property type="match status" value="1"/>
</dbReference>
<feature type="domain" description="FAS1-like dehydratase" evidence="1">
    <location>
        <begin position="68"/>
        <end position="128"/>
    </location>
</feature>
<evidence type="ECO:0000259" key="1">
    <source>
        <dbReference type="Pfam" id="PF13452"/>
    </source>
</evidence>
<accession>A0ABZ2TAG3</accession>
<dbReference type="PANTHER" id="PTHR28152:SF1">
    <property type="entry name" value="HYDROXYACYL-THIOESTER DEHYDRATASE TYPE 2, MITOCHONDRIAL"/>
    <property type="match status" value="1"/>
</dbReference>
<dbReference type="Gene3D" id="3.10.129.10">
    <property type="entry name" value="Hotdog Thioesterase"/>
    <property type="match status" value="2"/>
</dbReference>
<reference evidence="2 3" key="1">
    <citation type="submission" date="2024-02" db="EMBL/GenBank/DDBJ databases">
        <title>Roseovarius strain W115 nov., isolated from a marine algae.</title>
        <authorList>
            <person name="Lee M.W."/>
            <person name="Lee J.K."/>
            <person name="Kim J.M."/>
            <person name="Choi D.G."/>
            <person name="Baek J.H."/>
            <person name="Bayburt H."/>
            <person name="Jung J.J."/>
            <person name="Han D.M."/>
            <person name="Jeon C.O."/>
        </authorList>
    </citation>
    <scope>NUCLEOTIDE SEQUENCE [LARGE SCALE GENOMIC DNA]</scope>
    <source>
        <strain evidence="2 3">W115</strain>
    </source>
</reference>
<dbReference type="Pfam" id="PF13452">
    <property type="entry name" value="FAS1_DH_region"/>
    <property type="match status" value="1"/>
</dbReference>
<dbReference type="EMBL" id="CP146606">
    <property type="protein sequence ID" value="WYK16672.1"/>
    <property type="molecule type" value="Genomic_DNA"/>
</dbReference>
<dbReference type="Proteomes" id="UP001281305">
    <property type="component" value="Chromosome"/>
</dbReference>
<evidence type="ECO:0000313" key="2">
    <source>
        <dbReference type="EMBL" id="WYK16672.1"/>
    </source>
</evidence>
<gene>
    <name evidence="2" type="ORF">RZS32_009480</name>
</gene>
<dbReference type="InterPro" id="IPR039569">
    <property type="entry name" value="FAS1-like_DH_region"/>
</dbReference>
<dbReference type="RefSeq" id="WP_317056740.1">
    <property type="nucleotide sequence ID" value="NZ_CP146606.1"/>
</dbReference>
<organism evidence="2 3">
    <name type="scientific">Roseovarius rhodophyticola</name>
    <dbReference type="NCBI Taxonomy" id="3080827"/>
    <lineage>
        <taxon>Bacteria</taxon>
        <taxon>Pseudomonadati</taxon>
        <taxon>Pseudomonadota</taxon>
        <taxon>Alphaproteobacteria</taxon>
        <taxon>Rhodobacterales</taxon>
        <taxon>Roseobacteraceae</taxon>
        <taxon>Roseovarius</taxon>
    </lineage>
</organism>
<dbReference type="InterPro" id="IPR052741">
    <property type="entry name" value="Mitochondrial_HTD2"/>
</dbReference>
<evidence type="ECO:0000313" key="3">
    <source>
        <dbReference type="Proteomes" id="UP001281305"/>
    </source>
</evidence>
<name>A0ABZ2TAG3_9RHOB</name>
<protein>
    <submittedName>
        <fullName evidence="2">MaoC family dehydratase N-terminal domain-containing protein</fullName>
    </submittedName>
</protein>
<dbReference type="SUPFAM" id="SSF54637">
    <property type="entry name" value="Thioesterase/thiol ester dehydrase-isomerase"/>
    <property type="match status" value="2"/>
</dbReference>
<dbReference type="InterPro" id="IPR029069">
    <property type="entry name" value="HotDog_dom_sf"/>
</dbReference>
<proteinExistence type="predicted"/>
<keyword evidence="3" id="KW-1185">Reference proteome</keyword>
<sequence length="263" mass="29435">MRIETQSVQDVMDTARARALQATLGSSPNLNSGDSLPPFFHQIYFWDPKPPEDLGRDGHPKLGGLVPDMGLPRRMWAGGQLECKRPLILGNLAERRSSIAKAEHKQGRSGPLAFVKVRHEIWQEGECAVIEHQDLVYREDEGSGSKPVPPVAQIDETHSETFSANSTMLFRYSALTFNGHRIHYDETYAKEIEGYTGLVVHGPLLAQMLMLLAERKLGRLTSFAFRATSPLMHHEDAMLCWREGGTCWVRGPDGRQCMQAQAL</sequence>